<evidence type="ECO:0000256" key="1">
    <source>
        <dbReference type="ARBA" id="ARBA00022729"/>
    </source>
</evidence>
<proteinExistence type="predicted"/>
<sequence>MGLGMKKVIFASALMSLAIPVCMAAGPVGFDNSPSDYGRPQGFSLNPMANIESLKKNAYDDQLVTLKGRFTKQLTKDKFEFTDTKGQTIVVELDDDRNWSFIRKDALVEIVAKVDKDFMSVELECINARNIEK</sequence>
<feature type="signal peptide" evidence="2">
    <location>
        <begin position="1"/>
        <end position="24"/>
    </location>
</feature>
<dbReference type="Pfam" id="PF04076">
    <property type="entry name" value="BOF"/>
    <property type="match status" value="1"/>
</dbReference>
<dbReference type="SUPFAM" id="SSF101756">
    <property type="entry name" value="Hypothetical protein YgiW"/>
    <property type="match status" value="1"/>
</dbReference>
<comment type="caution">
    <text evidence="3">The sequence shown here is derived from an EMBL/GenBank/DDBJ whole genome shotgun (WGS) entry which is preliminary data.</text>
</comment>
<evidence type="ECO:0000313" key="4">
    <source>
        <dbReference type="Proteomes" id="UP000824083"/>
    </source>
</evidence>
<dbReference type="PANTHER" id="PTHR36571">
    <property type="entry name" value="PROTEIN YGIW"/>
    <property type="match status" value="1"/>
</dbReference>
<dbReference type="InterPro" id="IPR005220">
    <property type="entry name" value="CarO-like"/>
</dbReference>
<dbReference type="AlphaFoldDB" id="A0A9D1IJZ1"/>
<dbReference type="Proteomes" id="UP000824083">
    <property type="component" value="Unassembled WGS sequence"/>
</dbReference>
<feature type="chain" id="PRO_5038778406" evidence="2">
    <location>
        <begin position="25"/>
        <end position="133"/>
    </location>
</feature>
<evidence type="ECO:0000313" key="3">
    <source>
        <dbReference type="EMBL" id="HIU37462.1"/>
    </source>
</evidence>
<dbReference type="EMBL" id="DVMY01000070">
    <property type="protein sequence ID" value="HIU37462.1"/>
    <property type="molecule type" value="Genomic_DNA"/>
</dbReference>
<gene>
    <name evidence="3" type="ORF">IAC56_04240</name>
</gene>
<name>A0A9D1IJZ1_9BURK</name>
<evidence type="ECO:0000256" key="2">
    <source>
        <dbReference type="SAM" id="SignalP"/>
    </source>
</evidence>
<accession>A0A9D1IJZ1</accession>
<reference evidence="3" key="1">
    <citation type="submission" date="2020-10" db="EMBL/GenBank/DDBJ databases">
        <authorList>
            <person name="Gilroy R."/>
        </authorList>
    </citation>
    <scope>NUCLEOTIDE SEQUENCE</scope>
    <source>
        <strain evidence="3">7463</strain>
    </source>
</reference>
<dbReference type="InterPro" id="IPR036700">
    <property type="entry name" value="BOBF_sf"/>
</dbReference>
<dbReference type="Gene3D" id="2.40.50.200">
    <property type="entry name" value="Bacterial OB-fold"/>
    <property type="match status" value="1"/>
</dbReference>
<dbReference type="PANTHER" id="PTHR36571:SF1">
    <property type="entry name" value="PROTEIN YGIW"/>
    <property type="match status" value="1"/>
</dbReference>
<keyword evidence="1 2" id="KW-0732">Signal</keyword>
<protein>
    <submittedName>
        <fullName evidence="3">NirD/YgiW/YdeI family stress tolerance protein</fullName>
    </submittedName>
</protein>
<dbReference type="NCBIfam" id="NF033674">
    <property type="entry name" value="stress_OB_fold"/>
    <property type="match status" value="1"/>
</dbReference>
<reference evidence="3" key="2">
    <citation type="journal article" date="2021" name="PeerJ">
        <title>Extensive microbial diversity within the chicken gut microbiome revealed by metagenomics and culture.</title>
        <authorList>
            <person name="Gilroy R."/>
            <person name="Ravi A."/>
            <person name="Getino M."/>
            <person name="Pursley I."/>
            <person name="Horton D.L."/>
            <person name="Alikhan N.F."/>
            <person name="Baker D."/>
            <person name="Gharbi K."/>
            <person name="Hall N."/>
            <person name="Watson M."/>
            <person name="Adriaenssens E.M."/>
            <person name="Foster-Nyarko E."/>
            <person name="Jarju S."/>
            <person name="Secka A."/>
            <person name="Antonio M."/>
            <person name="Oren A."/>
            <person name="Chaudhuri R.R."/>
            <person name="La Ragione R."/>
            <person name="Hildebrand F."/>
            <person name="Pallen M.J."/>
        </authorList>
    </citation>
    <scope>NUCLEOTIDE SEQUENCE</scope>
    <source>
        <strain evidence="3">7463</strain>
    </source>
</reference>
<organism evidence="3 4">
    <name type="scientific">Candidatus Aphodousia faecigallinarum</name>
    <dbReference type="NCBI Taxonomy" id="2840677"/>
    <lineage>
        <taxon>Bacteria</taxon>
        <taxon>Pseudomonadati</taxon>
        <taxon>Pseudomonadota</taxon>
        <taxon>Betaproteobacteria</taxon>
        <taxon>Burkholderiales</taxon>
        <taxon>Sutterellaceae</taxon>
        <taxon>Sutterellaceae incertae sedis</taxon>
        <taxon>Candidatus Aphodousia</taxon>
    </lineage>
</organism>